<evidence type="ECO:0000313" key="3">
    <source>
        <dbReference type="Proteomes" id="UP001565368"/>
    </source>
</evidence>
<dbReference type="Proteomes" id="UP001565368">
    <property type="component" value="Unassembled WGS sequence"/>
</dbReference>
<dbReference type="EMBL" id="JBBXJM010000006">
    <property type="protein sequence ID" value="KAL1405913.1"/>
    <property type="molecule type" value="Genomic_DNA"/>
</dbReference>
<protein>
    <submittedName>
        <fullName evidence="2">Uncharacterized protein</fullName>
    </submittedName>
</protein>
<evidence type="ECO:0000313" key="2">
    <source>
        <dbReference type="EMBL" id="KAL1405913.1"/>
    </source>
</evidence>
<feature type="compositionally biased region" description="Basic and acidic residues" evidence="1">
    <location>
        <begin position="135"/>
        <end position="161"/>
    </location>
</feature>
<proteinExistence type="predicted"/>
<organism evidence="2 3">
    <name type="scientific">Vanrija albida</name>
    <dbReference type="NCBI Taxonomy" id="181172"/>
    <lineage>
        <taxon>Eukaryota</taxon>
        <taxon>Fungi</taxon>
        <taxon>Dikarya</taxon>
        <taxon>Basidiomycota</taxon>
        <taxon>Agaricomycotina</taxon>
        <taxon>Tremellomycetes</taxon>
        <taxon>Trichosporonales</taxon>
        <taxon>Trichosporonaceae</taxon>
        <taxon>Vanrija</taxon>
    </lineage>
</organism>
<comment type="caution">
    <text evidence="2">The sequence shown here is derived from an EMBL/GenBank/DDBJ whole genome shotgun (WGS) entry which is preliminary data.</text>
</comment>
<reference evidence="2 3" key="1">
    <citation type="submission" date="2023-08" db="EMBL/GenBank/DDBJ databases">
        <title>Annotated Genome Sequence of Vanrija albida AlHP1.</title>
        <authorList>
            <person name="Herzog R."/>
        </authorList>
    </citation>
    <scope>NUCLEOTIDE SEQUENCE [LARGE SCALE GENOMIC DNA]</scope>
    <source>
        <strain evidence="2 3">AlHP1</strain>
    </source>
</reference>
<sequence length="161" mass="17227">MSENTNPYAPAPLQAARRVPASPSPSAPASSSPSAPGPSRQAAPLREWTSPERQQQGPSSTRPSTPPPRRSAPPLPPSPPSARRAAAPPPERRPTQAAKPARGSPARRLQLDDEVFGVRAVEFWHPTTAAVADAYARDESPPRKVRAGRRERDGRDGSLRC</sequence>
<gene>
    <name evidence="2" type="ORF">Q8F55_007593</name>
</gene>
<evidence type="ECO:0000256" key="1">
    <source>
        <dbReference type="SAM" id="MobiDB-lite"/>
    </source>
</evidence>
<name>A0ABR3PTZ3_9TREE</name>
<feature type="compositionally biased region" description="Low complexity" evidence="1">
    <location>
        <begin position="27"/>
        <end position="44"/>
    </location>
</feature>
<feature type="compositionally biased region" description="Pro residues" evidence="1">
    <location>
        <begin position="64"/>
        <end position="80"/>
    </location>
</feature>
<accession>A0ABR3PTZ3</accession>
<dbReference type="RefSeq" id="XP_069205857.1">
    <property type="nucleotide sequence ID" value="XM_069356016.1"/>
</dbReference>
<feature type="region of interest" description="Disordered" evidence="1">
    <location>
        <begin position="1"/>
        <end position="109"/>
    </location>
</feature>
<dbReference type="GeneID" id="95988636"/>
<feature type="region of interest" description="Disordered" evidence="1">
    <location>
        <begin position="129"/>
        <end position="161"/>
    </location>
</feature>
<keyword evidence="3" id="KW-1185">Reference proteome</keyword>